<dbReference type="Proteomes" id="UP000799092">
    <property type="component" value="Unassembled WGS sequence"/>
</dbReference>
<sequence>MKRLFFYIIVALQIMFLVGMAVSYYLIDYFGETIELKTLPVDPQDIFYGDYVTLRYEIEEIPSSTWQGEESPPYDSQVYVLLEKQNEVYNVVNASNERIEPSSGQVMLHAKYEYHDSMQNIYYVDYGLDRYYIEDNTGEQYEQSGEMVVTVAVAPWGQKKILDLE</sequence>
<proteinExistence type="predicted"/>
<evidence type="ECO:0000313" key="3">
    <source>
        <dbReference type="Proteomes" id="UP000799092"/>
    </source>
</evidence>
<feature type="transmembrane region" description="Helical" evidence="1">
    <location>
        <begin position="6"/>
        <end position="27"/>
    </location>
</feature>
<dbReference type="InterPro" id="IPR025833">
    <property type="entry name" value="GDYXXLXY"/>
</dbReference>
<gene>
    <name evidence="2" type="ORF">GH741_16225</name>
</gene>
<reference evidence="2" key="1">
    <citation type="submission" date="2019-11" db="EMBL/GenBank/DDBJ databases">
        <authorList>
            <person name="Li J."/>
        </authorList>
    </citation>
    <scope>NUCLEOTIDE SEQUENCE</scope>
    <source>
        <strain evidence="2">B6B</strain>
    </source>
</reference>
<evidence type="ECO:0000256" key="1">
    <source>
        <dbReference type="SAM" id="Phobius"/>
    </source>
</evidence>
<keyword evidence="1" id="KW-1133">Transmembrane helix</keyword>
<comment type="caution">
    <text evidence="2">The sequence shown here is derived from an EMBL/GenBank/DDBJ whole genome shotgun (WGS) entry which is preliminary data.</text>
</comment>
<evidence type="ECO:0008006" key="4">
    <source>
        <dbReference type="Google" id="ProtNLM"/>
    </source>
</evidence>
<keyword evidence="1" id="KW-0812">Transmembrane</keyword>
<dbReference type="AlphaFoldDB" id="A0A6A8DG41"/>
<evidence type="ECO:0000313" key="2">
    <source>
        <dbReference type="EMBL" id="MRH44190.1"/>
    </source>
</evidence>
<dbReference type="Pfam" id="PF14345">
    <property type="entry name" value="GDYXXLXY"/>
    <property type="match status" value="1"/>
</dbReference>
<dbReference type="EMBL" id="WJNG01000014">
    <property type="protein sequence ID" value="MRH44190.1"/>
    <property type="molecule type" value="Genomic_DNA"/>
</dbReference>
<dbReference type="RefSeq" id="WP_153737799.1">
    <property type="nucleotide sequence ID" value="NZ_WJNG01000014.1"/>
</dbReference>
<accession>A0A6A8DG41</accession>
<keyword evidence="1" id="KW-0472">Membrane</keyword>
<protein>
    <recommendedName>
        <fullName evidence="4">GDYXXLXY domain-containing protein</fullName>
    </recommendedName>
</protein>
<dbReference type="OrthoDB" id="4868247at2"/>
<organism evidence="2 3">
    <name type="scientific">Aquibacillus halophilus</name>
    <dbReference type="NCBI Taxonomy" id="930132"/>
    <lineage>
        <taxon>Bacteria</taxon>
        <taxon>Bacillati</taxon>
        <taxon>Bacillota</taxon>
        <taxon>Bacilli</taxon>
        <taxon>Bacillales</taxon>
        <taxon>Bacillaceae</taxon>
        <taxon>Aquibacillus</taxon>
    </lineage>
</organism>
<name>A0A6A8DG41_9BACI</name>
<keyword evidence="3" id="KW-1185">Reference proteome</keyword>